<proteinExistence type="inferred from homology"/>
<evidence type="ECO:0000313" key="6">
    <source>
        <dbReference type="EMBL" id="QEA07970.1"/>
    </source>
</evidence>
<name>A0A5B8RGG9_9ZZZZ</name>
<keyword evidence="3" id="KW-0547">Nucleotide-binding</keyword>
<dbReference type="GO" id="GO:0015833">
    <property type="term" value="P:peptide transport"/>
    <property type="evidence" value="ECO:0007669"/>
    <property type="project" value="InterPro"/>
</dbReference>
<dbReference type="AlphaFoldDB" id="A0A5B8RGG9"/>
<comment type="similarity">
    <text evidence="1">Belongs to the ABC transporter superfamily.</text>
</comment>
<evidence type="ECO:0000256" key="4">
    <source>
        <dbReference type="ARBA" id="ARBA00022840"/>
    </source>
</evidence>
<dbReference type="PROSITE" id="PS00211">
    <property type="entry name" value="ABC_TRANSPORTER_1"/>
    <property type="match status" value="1"/>
</dbReference>
<sequence>MFDGTDLNRLGRRAFHPFRQRIQMVFQDPYASLNPRYKVGRIVAQGPLAFGTPRSEAYARARELLELVGLDASAAERFPHEFSGGQRQRISIARALALDPELLVADEPVSALDVSVQTQVLDLLDDIRHRLGLAMMFITHDLRVAAQVSDTIAVMQTGRIVEVGTSKEVFSNPQHPYTQELLAAIPGQNWEIPEDLRHLRAQRARTPRGADA</sequence>
<reference evidence="6" key="1">
    <citation type="submission" date="2019-06" db="EMBL/GenBank/DDBJ databases">
        <authorList>
            <person name="Murdoch R.W."/>
            <person name="Fathepure B."/>
        </authorList>
    </citation>
    <scope>NUCLEOTIDE SEQUENCE</scope>
</reference>
<dbReference type="InterPro" id="IPR050319">
    <property type="entry name" value="ABC_transp_ATP-bind"/>
</dbReference>
<evidence type="ECO:0000256" key="2">
    <source>
        <dbReference type="ARBA" id="ARBA00022448"/>
    </source>
</evidence>
<evidence type="ECO:0000256" key="3">
    <source>
        <dbReference type="ARBA" id="ARBA00022741"/>
    </source>
</evidence>
<dbReference type="CDD" id="cd03257">
    <property type="entry name" value="ABC_NikE_OppD_transporters"/>
    <property type="match status" value="1"/>
</dbReference>
<dbReference type="InterPro" id="IPR013563">
    <property type="entry name" value="Oligopep_ABC_C"/>
</dbReference>
<dbReference type="Gene3D" id="3.40.50.300">
    <property type="entry name" value="P-loop containing nucleotide triphosphate hydrolases"/>
    <property type="match status" value="1"/>
</dbReference>
<gene>
    <name evidence="6" type="primary">oppF</name>
    <name evidence="6" type="ORF">KBTEX_04336</name>
</gene>
<evidence type="ECO:0000256" key="1">
    <source>
        <dbReference type="ARBA" id="ARBA00005417"/>
    </source>
</evidence>
<evidence type="ECO:0000259" key="5">
    <source>
        <dbReference type="PROSITE" id="PS50893"/>
    </source>
</evidence>
<feature type="domain" description="ABC transporter" evidence="5">
    <location>
        <begin position="2"/>
        <end position="182"/>
    </location>
</feature>
<dbReference type="InterPro" id="IPR017871">
    <property type="entry name" value="ABC_transporter-like_CS"/>
</dbReference>
<keyword evidence="2" id="KW-0813">Transport</keyword>
<dbReference type="EMBL" id="MN079537">
    <property type="protein sequence ID" value="QEA07970.1"/>
    <property type="molecule type" value="Genomic_DNA"/>
</dbReference>
<organism evidence="6">
    <name type="scientific">uncultured organism</name>
    <dbReference type="NCBI Taxonomy" id="155900"/>
    <lineage>
        <taxon>unclassified sequences</taxon>
        <taxon>environmental samples</taxon>
    </lineage>
</organism>
<dbReference type="Pfam" id="PF00005">
    <property type="entry name" value="ABC_tran"/>
    <property type="match status" value="1"/>
</dbReference>
<dbReference type="GO" id="GO:0005524">
    <property type="term" value="F:ATP binding"/>
    <property type="evidence" value="ECO:0007669"/>
    <property type="project" value="UniProtKB-KW"/>
</dbReference>
<accession>A0A5B8RGG9</accession>
<dbReference type="PANTHER" id="PTHR43776">
    <property type="entry name" value="TRANSPORT ATP-BINDING PROTEIN"/>
    <property type="match status" value="1"/>
</dbReference>
<dbReference type="Pfam" id="PF08352">
    <property type="entry name" value="oligo_HPY"/>
    <property type="match status" value="1"/>
</dbReference>
<dbReference type="SUPFAM" id="SSF52540">
    <property type="entry name" value="P-loop containing nucleoside triphosphate hydrolases"/>
    <property type="match status" value="1"/>
</dbReference>
<dbReference type="InterPro" id="IPR003439">
    <property type="entry name" value="ABC_transporter-like_ATP-bd"/>
</dbReference>
<dbReference type="InterPro" id="IPR027417">
    <property type="entry name" value="P-loop_NTPase"/>
</dbReference>
<dbReference type="GO" id="GO:0016887">
    <property type="term" value="F:ATP hydrolysis activity"/>
    <property type="evidence" value="ECO:0007669"/>
    <property type="project" value="InterPro"/>
</dbReference>
<protein>
    <submittedName>
        <fullName evidence="6">Oligopeptide transport ATP-binding protein OppF</fullName>
    </submittedName>
</protein>
<keyword evidence="4 6" id="KW-0067">ATP-binding</keyword>
<dbReference type="PROSITE" id="PS50893">
    <property type="entry name" value="ABC_TRANSPORTER_2"/>
    <property type="match status" value="1"/>
</dbReference>
<dbReference type="PANTHER" id="PTHR43776:SF7">
    <property type="entry name" value="D,D-DIPEPTIDE TRANSPORT ATP-BINDING PROTEIN DDPF-RELATED"/>
    <property type="match status" value="1"/>
</dbReference>